<evidence type="ECO:0000256" key="6">
    <source>
        <dbReference type="ARBA" id="ARBA00048615"/>
    </source>
</evidence>
<comment type="catalytic activity">
    <reaction evidence="6">
        <text>D-mannitol 1-phosphate + NAD(+) = beta-D-fructose 6-phosphate + NADH + H(+)</text>
        <dbReference type="Rhea" id="RHEA:19661"/>
        <dbReference type="ChEBI" id="CHEBI:15378"/>
        <dbReference type="ChEBI" id="CHEBI:57540"/>
        <dbReference type="ChEBI" id="CHEBI:57634"/>
        <dbReference type="ChEBI" id="CHEBI:57945"/>
        <dbReference type="ChEBI" id="CHEBI:61381"/>
        <dbReference type="EC" id="1.1.1.17"/>
    </reaction>
</comment>
<evidence type="ECO:0000259" key="9">
    <source>
        <dbReference type="Pfam" id="PF08125"/>
    </source>
</evidence>
<gene>
    <name evidence="10" type="ORF">GCM10018772_20630</name>
</gene>
<reference evidence="10" key="2">
    <citation type="submission" date="2020-09" db="EMBL/GenBank/DDBJ databases">
        <authorList>
            <person name="Sun Q."/>
            <person name="Ohkuma M."/>
        </authorList>
    </citation>
    <scope>NUCLEOTIDE SEQUENCE</scope>
    <source>
        <strain evidence="10">JCM 4477</strain>
    </source>
</reference>
<keyword evidence="4" id="KW-0560">Oxidoreductase</keyword>
<dbReference type="SUPFAM" id="SSF51735">
    <property type="entry name" value="NAD(P)-binding Rossmann-fold domains"/>
    <property type="match status" value="1"/>
</dbReference>
<evidence type="ECO:0000256" key="2">
    <source>
        <dbReference type="ARBA" id="ARBA00012939"/>
    </source>
</evidence>
<evidence type="ECO:0000313" key="10">
    <source>
        <dbReference type="EMBL" id="GHE96417.1"/>
    </source>
</evidence>
<name>A0A919DXW4_9ACTN</name>
<dbReference type="InterPro" id="IPR013118">
    <property type="entry name" value="Mannitol_DH_C"/>
</dbReference>
<evidence type="ECO:0000256" key="3">
    <source>
        <dbReference type="ARBA" id="ARBA00016219"/>
    </source>
</evidence>
<dbReference type="EC" id="1.1.1.17" evidence="2"/>
<evidence type="ECO:0000259" key="8">
    <source>
        <dbReference type="Pfam" id="PF01232"/>
    </source>
</evidence>
<comment type="caution">
    <text evidence="10">The sequence shown here is derived from an EMBL/GenBank/DDBJ whole genome shotgun (WGS) entry which is preliminary data.</text>
</comment>
<dbReference type="Pfam" id="PF08125">
    <property type="entry name" value="Mannitol_dh_C"/>
    <property type="match status" value="1"/>
</dbReference>
<dbReference type="PANTHER" id="PTHR43362">
    <property type="entry name" value="MANNITOL DEHYDROGENASE DSF1-RELATED"/>
    <property type="match status" value="1"/>
</dbReference>
<dbReference type="Gene3D" id="3.40.50.720">
    <property type="entry name" value="NAD(P)-binding Rossmann-like Domain"/>
    <property type="match status" value="1"/>
</dbReference>
<feature type="domain" description="Mannitol dehydrogenase C-terminal" evidence="9">
    <location>
        <begin position="276"/>
        <end position="456"/>
    </location>
</feature>
<dbReference type="PANTHER" id="PTHR43362:SF1">
    <property type="entry name" value="MANNITOL DEHYDROGENASE 2-RELATED"/>
    <property type="match status" value="1"/>
</dbReference>
<dbReference type="Proteomes" id="UP000630718">
    <property type="component" value="Unassembled WGS sequence"/>
</dbReference>
<evidence type="ECO:0000313" key="11">
    <source>
        <dbReference type="Proteomes" id="UP000630718"/>
    </source>
</evidence>
<dbReference type="AlphaFoldDB" id="A0A919DXW4"/>
<dbReference type="Pfam" id="PF01232">
    <property type="entry name" value="Mannitol_dh"/>
    <property type="match status" value="1"/>
</dbReference>
<proteinExistence type="inferred from homology"/>
<dbReference type="InterPro" id="IPR008927">
    <property type="entry name" value="6-PGluconate_DH-like_C_sf"/>
</dbReference>
<dbReference type="EMBL" id="BNBI01000004">
    <property type="protein sequence ID" value="GHE96417.1"/>
    <property type="molecule type" value="Genomic_DNA"/>
</dbReference>
<dbReference type="SUPFAM" id="SSF48179">
    <property type="entry name" value="6-phosphogluconate dehydrogenase C-terminal domain-like"/>
    <property type="match status" value="1"/>
</dbReference>
<reference evidence="10" key="1">
    <citation type="journal article" date="2014" name="Int. J. Syst. Evol. Microbiol.">
        <title>Complete genome sequence of Corynebacterium casei LMG S-19264T (=DSM 44701T), isolated from a smear-ripened cheese.</title>
        <authorList>
            <consortium name="US DOE Joint Genome Institute (JGI-PGF)"/>
            <person name="Walter F."/>
            <person name="Albersmeier A."/>
            <person name="Kalinowski J."/>
            <person name="Ruckert C."/>
        </authorList>
    </citation>
    <scope>NUCLEOTIDE SEQUENCE</scope>
    <source>
        <strain evidence="10">JCM 4477</strain>
    </source>
</reference>
<dbReference type="InterPro" id="IPR013131">
    <property type="entry name" value="Mannitol_DH_N"/>
</dbReference>
<dbReference type="PROSITE" id="PS00974">
    <property type="entry name" value="MANNITOL_DHGENASE"/>
    <property type="match status" value="1"/>
</dbReference>
<sequence>MSESPPSVPALNNRTLDATSGGQLETPGYDRARIEPAVVHFGVGGFHRAHQEVYFDHLAELGFTRWGVIGVGMRRPEMGEVLDAQDNLFTVVERDGEDSTAKVIGSMVEYLLLAEDRTAVERRLADPRIRLVTLTITADGYVLPDGPCAGADSVFGVIVDALDRRRRAHQAPFTVLSCDNLPDSAAAARAATATLAGRRDPALARWIQERVSFPGSMVDRITPATSPGDRDEVEEDFHVGDRWPVITEPFTQWVIEDDFCNDRPPLDRVGALFVHDVAPYKLIKSRLLNGVHCALGYVGYLAGHRTTDQAMSDPAVAGFVERLMRAEIAPLLPPDVPGMDPYAYCDTVLERLRNPSIGDRLARLCRRGSTKVPDYLLPSLHAAYAQERPRARLALAVAAWLRYLRGTDLDGAPIDVQDARAGELREAARRGGDDPGPLLALRDVFGGLADDAGSVAVLRGALAGAFADGSTLRAALAAPDRLALPRPLEPHEHP</sequence>
<feature type="domain" description="Mannitol dehydrogenase N-terminal" evidence="8">
    <location>
        <begin position="37"/>
        <end position="267"/>
    </location>
</feature>
<accession>A0A919DXW4</accession>
<dbReference type="InterPro" id="IPR036291">
    <property type="entry name" value="NAD(P)-bd_dom_sf"/>
</dbReference>
<evidence type="ECO:0000256" key="4">
    <source>
        <dbReference type="ARBA" id="ARBA00023002"/>
    </source>
</evidence>
<feature type="compositionally biased region" description="Polar residues" evidence="7">
    <location>
        <begin position="1"/>
        <end position="23"/>
    </location>
</feature>
<evidence type="ECO:0000256" key="5">
    <source>
        <dbReference type="ARBA" id="ARBA00023027"/>
    </source>
</evidence>
<keyword evidence="5" id="KW-0520">NAD</keyword>
<dbReference type="GO" id="GO:0008926">
    <property type="term" value="F:mannitol-1-phosphate 5-dehydrogenase activity"/>
    <property type="evidence" value="ECO:0007669"/>
    <property type="project" value="UniProtKB-EC"/>
</dbReference>
<dbReference type="RefSeq" id="WP_190203871.1">
    <property type="nucleotide sequence ID" value="NZ_BNBI01000004.1"/>
</dbReference>
<dbReference type="InterPro" id="IPR013328">
    <property type="entry name" value="6PGD_dom2"/>
</dbReference>
<keyword evidence="11" id="KW-1185">Reference proteome</keyword>
<dbReference type="GO" id="GO:0019594">
    <property type="term" value="P:mannitol metabolic process"/>
    <property type="evidence" value="ECO:0007669"/>
    <property type="project" value="InterPro"/>
</dbReference>
<feature type="region of interest" description="Disordered" evidence="7">
    <location>
        <begin position="1"/>
        <end position="29"/>
    </location>
</feature>
<protein>
    <recommendedName>
        <fullName evidence="3">Mannitol-1-phosphate 5-dehydrogenase</fullName>
        <ecNumber evidence="2">1.1.1.17</ecNumber>
    </recommendedName>
</protein>
<evidence type="ECO:0000256" key="7">
    <source>
        <dbReference type="SAM" id="MobiDB-lite"/>
    </source>
</evidence>
<dbReference type="InterPro" id="IPR023027">
    <property type="entry name" value="Mannitol_DH_CS"/>
</dbReference>
<dbReference type="PRINTS" id="PR00084">
    <property type="entry name" value="MTLDHDRGNASE"/>
</dbReference>
<dbReference type="Gene3D" id="1.10.1040.10">
    <property type="entry name" value="N-(1-d-carboxylethyl)-l-norvaline Dehydrogenase, domain 2"/>
    <property type="match status" value="1"/>
</dbReference>
<organism evidence="10 11">
    <name type="scientific">Streptomyces fumanus</name>
    <dbReference type="NCBI Taxonomy" id="67302"/>
    <lineage>
        <taxon>Bacteria</taxon>
        <taxon>Bacillati</taxon>
        <taxon>Actinomycetota</taxon>
        <taxon>Actinomycetes</taxon>
        <taxon>Kitasatosporales</taxon>
        <taxon>Streptomycetaceae</taxon>
        <taxon>Streptomyces</taxon>
    </lineage>
</organism>
<comment type="similarity">
    <text evidence="1">Belongs to the mannitol dehydrogenase family.</text>
</comment>
<dbReference type="InterPro" id="IPR050988">
    <property type="entry name" value="Mannitol_DH/Oxidoreductase"/>
</dbReference>
<evidence type="ECO:0000256" key="1">
    <source>
        <dbReference type="ARBA" id="ARBA00006541"/>
    </source>
</evidence>
<dbReference type="InterPro" id="IPR000669">
    <property type="entry name" value="Mannitol_DH"/>
</dbReference>